<dbReference type="Proteomes" id="UP001146793">
    <property type="component" value="Unassembled WGS sequence"/>
</dbReference>
<reference evidence="1" key="1">
    <citation type="submission" date="2022-08" db="EMBL/GenBank/DDBJ databases">
        <title>Novel sulphate-reducing endosymbionts in the free-living metamonad Anaeramoeba.</title>
        <authorList>
            <person name="Jerlstrom-Hultqvist J."/>
            <person name="Cepicka I."/>
            <person name="Gallot-Lavallee L."/>
            <person name="Salas-Leiva D."/>
            <person name="Curtis B.A."/>
            <person name="Zahonova K."/>
            <person name="Pipaliya S."/>
            <person name="Dacks J."/>
            <person name="Roger A.J."/>
        </authorList>
    </citation>
    <scope>NUCLEOTIDE SEQUENCE</scope>
    <source>
        <strain evidence="1">Busselton2</strain>
    </source>
</reference>
<dbReference type="EMBL" id="JANTQA010000012">
    <property type="protein sequence ID" value="KAJ3449184.1"/>
    <property type="molecule type" value="Genomic_DNA"/>
</dbReference>
<organism evidence="1 2">
    <name type="scientific">Anaeramoeba flamelloides</name>
    <dbReference type="NCBI Taxonomy" id="1746091"/>
    <lineage>
        <taxon>Eukaryota</taxon>
        <taxon>Metamonada</taxon>
        <taxon>Anaeramoebidae</taxon>
        <taxon>Anaeramoeba</taxon>
    </lineage>
</organism>
<comment type="caution">
    <text evidence="1">The sequence shown here is derived from an EMBL/GenBank/DDBJ whole genome shotgun (WGS) entry which is preliminary data.</text>
</comment>
<accession>A0AAV8AAE7</accession>
<evidence type="ECO:0000313" key="2">
    <source>
        <dbReference type="Proteomes" id="UP001146793"/>
    </source>
</evidence>
<name>A0AAV8AAE7_9EUKA</name>
<sequence length="107" mass="13261">MAEISLEDLDRYIVVFISRMKKKNKESYSWNSYRTMVHCLISYLRRVWQKHELENYPSLEKLFRTQATLDRNLNWLKEENKVGKHTDWLTNEEEDRFLSSLEYRRRI</sequence>
<protein>
    <submittedName>
        <fullName evidence="1">Uncharacterized protein</fullName>
    </submittedName>
</protein>
<dbReference type="AlphaFoldDB" id="A0AAV8AAE7"/>
<proteinExistence type="predicted"/>
<evidence type="ECO:0000313" key="1">
    <source>
        <dbReference type="EMBL" id="KAJ3449184.1"/>
    </source>
</evidence>
<gene>
    <name evidence="1" type="ORF">M0812_05329</name>
</gene>